<dbReference type="NCBIfam" id="NF010588">
    <property type="entry name" value="PRK13981.1"/>
    <property type="match status" value="1"/>
</dbReference>
<dbReference type="PANTHER" id="PTHR23090">
    <property type="entry name" value="NH 3 /GLUTAMINE-DEPENDENT NAD + SYNTHETASE"/>
    <property type="match status" value="1"/>
</dbReference>
<dbReference type="SUPFAM" id="SSF56317">
    <property type="entry name" value="Carbon-nitrogen hydrolase"/>
    <property type="match status" value="1"/>
</dbReference>
<dbReference type="PROSITE" id="PS50263">
    <property type="entry name" value="CN_HYDROLASE"/>
    <property type="match status" value="1"/>
</dbReference>
<proteinExistence type="inferred from homology"/>
<feature type="binding site" evidence="7">
    <location>
        <position position="417"/>
    </location>
    <ligand>
        <name>ATP</name>
        <dbReference type="ChEBI" id="CHEBI:30616"/>
    </ligand>
</feature>
<organism evidence="12 13">
    <name type="scientific">Rubrivirga litoralis</name>
    <dbReference type="NCBI Taxonomy" id="3075598"/>
    <lineage>
        <taxon>Bacteria</taxon>
        <taxon>Pseudomonadati</taxon>
        <taxon>Rhodothermota</taxon>
        <taxon>Rhodothermia</taxon>
        <taxon>Rhodothermales</taxon>
        <taxon>Rubricoccaceae</taxon>
        <taxon>Rubrivirga</taxon>
    </lineage>
</organism>
<dbReference type="RefSeq" id="WP_311663188.1">
    <property type="nucleotide sequence ID" value="NZ_JAVRHT010000017.1"/>
</dbReference>
<feature type="binding site" evidence="7">
    <location>
        <position position="191"/>
    </location>
    <ligand>
        <name>L-glutamine</name>
        <dbReference type="ChEBI" id="CHEBI:58359"/>
    </ligand>
</feature>
<evidence type="ECO:0000256" key="4">
    <source>
        <dbReference type="ARBA" id="ARBA00022741"/>
    </source>
</evidence>
<comment type="caution">
    <text evidence="12">The sequence shown here is derived from an EMBL/GenBank/DDBJ whole genome shotgun (WGS) entry which is preliminary data.</text>
</comment>
<dbReference type="InterPro" id="IPR036526">
    <property type="entry name" value="C-N_Hydrolase_sf"/>
</dbReference>
<dbReference type="Proteomes" id="UP001267426">
    <property type="component" value="Unassembled WGS sequence"/>
</dbReference>
<feature type="binding site" evidence="7">
    <location>
        <position position="393"/>
    </location>
    <ligand>
        <name>deamido-NAD(+)</name>
        <dbReference type="ChEBI" id="CHEBI:58437"/>
        <note>ligand shared between two neighboring subunits</note>
    </ligand>
</feature>
<dbReference type="CDD" id="cd00553">
    <property type="entry name" value="NAD_synthase"/>
    <property type="match status" value="1"/>
</dbReference>
<dbReference type="Pfam" id="PF00795">
    <property type="entry name" value="CN_hydrolase"/>
    <property type="match status" value="1"/>
</dbReference>
<feature type="active site" description="Nucleophile; for glutaminase activity" evidence="7">
    <location>
        <position position="149"/>
    </location>
</feature>
<dbReference type="InterPro" id="IPR003010">
    <property type="entry name" value="C-N_Hydrolase"/>
</dbReference>
<comment type="similarity">
    <text evidence="9">Belongs to the NAD synthetase family.</text>
</comment>
<gene>
    <name evidence="7" type="primary">nadE</name>
    <name evidence="12" type="ORF">RM540_08765</name>
</gene>
<evidence type="ECO:0000256" key="2">
    <source>
        <dbReference type="ARBA" id="ARBA00007145"/>
    </source>
</evidence>
<dbReference type="InterPro" id="IPR014729">
    <property type="entry name" value="Rossmann-like_a/b/a_fold"/>
</dbReference>
<evidence type="ECO:0000256" key="7">
    <source>
        <dbReference type="HAMAP-Rule" id="MF_02090"/>
    </source>
</evidence>
<dbReference type="NCBIfam" id="TIGR00552">
    <property type="entry name" value="nadE"/>
    <property type="match status" value="1"/>
</dbReference>
<evidence type="ECO:0000256" key="10">
    <source>
        <dbReference type="SAM" id="MobiDB-lite"/>
    </source>
</evidence>
<dbReference type="EMBL" id="JAVRHT010000017">
    <property type="protein sequence ID" value="MDT0631833.1"/>
    <property type="molecule type" value="Genomic_DNA"/>
</dbReference>
<feature type="active site" description="For glutaminase activity" evidence="7">
    <location>
        <position position="113"/>
    </location>
</feature>
<evidence type="ECO:0000259" key="11">
    <source>
        <dbReference type="PROSITE" id="PS50263"/>
    </source>
</evidence>
<dbReference type="GO" id="GO:0003952">
    <property type="term" value="F:NAD+ synthase (glutamine-hydrolyzing) activity"/>
    <property type="evidence" value="ECO:0007669"/>
    <property type="project" value="UniProtKB-EC"/>
</dbReference>
<evidence type="ECO:0000256" key="8">
    <source>
        <dbReference type="PIRNR" id="PIRNR006630"/>
    </source>
</evidence>
<evidence type="ECO:0000313" key="13">
    <source>
        <dbReference type="Proteomes" id="UP001267426"/>
    </source>
</evidence>
<comment type="pathway">
    <text evidence="1 7 8">Cofactor biosynthesis; NAD(+) biosynthesis; NAD(+) from deamido-NAD(+) (L-Gln route): step 1/1.</text>
</comment>
<dbReference type="SUPFAM" id="SSF52402">
    <property type="entry name" value="Adenine nucleotide alpha hydrolases-like"/>
    <property type="match status" value="1"/>
</dbReference>
<keyword evidence="5 7" id="KW-0067">ATP-binding</keyword>
<keyword evidence="3 7" id="KW-0436">Ligase</keyword>
<comment type="function">
    <text evidence="7">Catalyzes the ATP-dependent amidation of deamido-NAD to form NAD. Uses L-glutamine as a nitrogen source.</text>
</comment>
<comment type="similarity">
    <text evidence="2 7 8">In the C-terminal section; belongs to the NAD synthetase family.</text>
</comment>
<keyword evidence="6 7" id="KW-0520">NAD</keyword>
<dbReference type="PIRSF" id="PIRSF006630">
    <property type="entry name" value="NADS_GAT"/>
    <property type="match status" value="1"/>
</dbReference>
<evidence type="ECO:0000256" key="9">
    <source>
        <dbReference type="RuleBase" id="RU003811"/>
    </source>
</evidence>
<feature type="binding site" evidence="7">
    <location>
        <begin position="310"/>
        <end position="317"/>
    </location>
    <ligand>
        <name>ATP</name>
        <dbReference type="ChEBI" id="CHEBI:30616"/>
    </ligand>
</feature>
<keyword evidence="4 7" id="KW-0547">Nucleotide-binding</keyword>
<dbReference type="Pfam" id="PF02540">
    <property type="entry name" value="NAD_synthase"/>
    <property type="match status" value="1"/>
</dbReference>
<dbReference type="HAMAP" id="MF_02090">
    <property type="entry name" value="NadE_glutamine_dep"/>
    <property type="match status" value="1"/>
</dbReference>
<dbReference type="Gene3D" id="3.40.50.620">
    <property type="entry name" value="HUPs"/>
    <property type="match status" value="1"/>
</dbReference>
<feature type="region of interest" description="Disordered" evidence="10">
    <location>
        <begin position="465"/>
        <end position="489"/>
    </location>
</feature>
<dbReference type="Gene3D" id="3.60.110.10">
    <property type="entry name" value="Carbon-nitrogen hydrolase"/>
    <property type="match status" value="1"/>
</dbReference>
<dbReference type="EC" id="6.3.5.1" evidence="7 8"/>
<evidence type="ECO:0000256" key="3">
    <source>
        <dbReference type="ARBA" id="ARBA00022598"/>
    </source>
</evidence>
<evidence type="ECO:0000256" key="1">
    <source>
        <dbReference type="ARBA" id="ARBA00005188"/>
    </source>
</evidence>
<dbReference type="InterPro" id="IPR022310">
    <property type="entry name" value="NAD/GMP_synthase"/>
</dbReference>
<comment type="caution">
    <text evidence="7">Lacks conserved residue(s) required for the propagation of feature annotation.</text>
</comment>
<sequence>MRIALCQINPTVGDLAGNVRRVLRDARRAAEAGAELAVFPELCVTGYPPQDLLDRPAFLDDVDGAVTLLAREAPDGLALLVGAPVRNETPVGKRLFNSALLLAGGAVQDAVSKTLLPTYDVFDEVRYFEPCPERRVIEHGGVRLGVHLCEDMWNHSGGADGEQVPYHLYAADPIAELAALGVDLFVNLSASPYAAGKPAERRQIIRESCREHGVPFVYVNQVGANTELIFDGGSQVQSAAGGVLWHAPLFEEAFHVWDTEAPGGAVEVPVESREAGGANTVAEVHDALVLGVRDYVAKTGPGVFDKALVGLSGGIDSAVTCAIAVAALGADRVVGVTMPSAYSSSGSVDDSRALAENLGIAFHEVPIRPAVDAFGAMLAPLFEGTEDGVAEENVQARARGVTLMAISNKFDHLLLTTGNKSEVAVGYSTLYGDMAGGLAVLADVFKTDVYRLAEHVNARAGRDVIPRSTITKPPSAELRPGQTDQDSLPPYDVLDAVLVRYVEGHASPAAIAAETGFDRALVDRVARLVDRSEYKRRQAAPGLRVSPKAFGSGRRLPIVMQRTRVTERGAAERVEGAPAAVGVDA</sequence>
<feature type="active site" description="Proton acceptor; for glutaminase activity" evidence="7">
    <location>
        <position position="41"/>
    </location>
</feature>
<dbReference type="InterPro" id="IPR003694">
    <property type="entry name" value="NAD_synthase"/>
</dbReference>
<feature type="binding site" evidence="7">
    <location>
        <position position="422"/>
    </location>
    <ligand>
        <name>deamido-NAD(+)</name>
        <dbReference type="ChEBI" id="CHEBI:58437"/>
        <note>ligand shared between two neighboring subunits</note>
    </ligand>
</feature>
<name>A0ABU3BRC3_9BACT</name>
<feature type="binding site" evidence="7">
    <location>
        <position position="197"/>
    </location>
    <ligand>
        <name>L-glutamine</name>
        <dbReference type="ChEBI" id="CHEBI:58359"/>
    </ligand>
</feature>
<evidence type="ECO:0000256" key="5">
    <source>
        <dbReference type="ARBA" id="ARBA00022840"/>
    </source>
</evidence>
<dbReference type="CDD" id="cd07570">
    <property type="entry name" value="GAT_Gln-NAD-synth"/>
    <property type="match status" value="1"/>
</dbReference>
<feature type="binding site" evidence="7">
    <location>
        <position position="535"/>
    </location>
    <ligand>
        <name>deamido-NAD(+)</name>
        <dbReference type="ChEBI" id="CHEBI:58437"/>
        <note>ligand shared between two neighboring subunits</note>
    </ligand>
</feature>
<evidence type="ECO:0000313" key="12">
    <source>
        <dbReference type="EMBL" id="MDT0631833.1"/>
    </source>
</evidence>
<keyword evidence="13" id="KW-1185">Reference proteome</keyword>
<comment type="catalytic activity">
    <reaction evidence="7 8">
        <text>deamido-NAD(+) + L-glutamine + ATP + H2O = L-glutamate + AMP + diphosphate + NAD(+) + H(+)</text>
        <dbReference type="Rhea" id="RHEA:24384"/>
        <dbReference type="ChEBI" id="CHEBI:15377"/>
        <dbReference type="ChEBI" id="CHEBI:15378"/>
        <dbReference type="ChEBI" id="CHEBI:29985"/>
        <dbReference type="ChEBI" id="CHEBI:30616"/>
        <dbReference type="ChEBI" id="CHEBI:33019"/>
        <dbReference type="ChEBI" id="CHEBI:57540"/>
        <dbReference type="ChEBI" id="CHEBI:58359"/>
        <dbReference type="ChEBI" id="CHEBI:58437"/>
        <dbReference type="ChEBI" id="CHEBI:456215"/>
        <dbReference type="EC" id="6.3.5.1"/>
    </reaction>
</comment>
<evidence type="ECO:0000256" key="6">
    <source>
        <dbReference type="ARBA" id="ARBA00023027"/>
    </source>
</evidence>
<accession>A0ABU3BRC3</accession>
<dbReference type="PANTHER" id="PTHR23090:SF9">
    <property type="entry name" value="GLUTAMINE-DEPENDENT NAD(+) SYNTHETASE"/>
    <property type="match status" value="1"/>
</dbReference>
<reference evidence="12 13" key="1">
    <citation type="submission" date="2023-09" db="EMBL/GenBank/DDBJ databases">
        <authorList>
            <person name="Rey-Velasco X."/>
        </authorList>
    </citation>
    <scope>NUCLEOTIDE SEQUENCE [LARGE SCALE GENOMIC DNA]</scope>
    <source>
        <strain evidence="12 13">F394</strain>
    </source>
</reference>
<protein>
    <recommendedName>
        <fullName evidence="7 8">Glutamine-dependent NAD(+) synthetase</fullName>
        <ecNumber evidence="7 8">6.3.5.1</ecNumber>
    </recommendedName>
    <alternativeName>
        <fullName evidence="7 8">NAD(+) synthase [glutamine-hydrolyzing]</fullName>
    </alternativeName>
</protein>
<feature type="domain" description="CN hydrolase" evidence="11">
    <location>
        <begin position="1"/>
        <end position="263"/>
    </location>
</feature>
<feature type="binding site" evidence="7">
    <location>
        <position position="119"/>
    </location>
    <ligand>
        <name>L-glutamine</name>
        <dbReference type="ChEBI" id="CHEBI:58359"/>
    </ligand>
</feature>
<dbReference type="InterPro" id="IPR014445">
    <property type="entry name" value="Gln-dep_NAD_synthase"/>
</dbReference>